<dbReference type="RefSeq" id="WP_151002852.1">
    <property type="nucleotide sequence ID" value="NZ_CABVPO010000019.1"/>
</dbReference>
<dbReference type="EMBL" id="VZOL01000002">
    <property type="protein sequence ID" value="KAB0686471.1"/>
    <property type="molecule type" value="Genomic_DNA"/>
</dbReference>
<dbReference type="Proteomes" id="UP000473571">
    <property type="component" value="Unassembled WGS sequence"/>
</dbReference>
<proteinExistence type="predicted"/>
<accession>A0A6L3NNY4</accession>
<protein>
    <submittedName>
        <fullName evidence="1">Uncharacterized protein</fullName>
    </submittedName>
</protein>
<reference evidence="1 2" key="1">
    <citation type="submission" date="2019-09" db="EMBL/GenBank/DDBJ databases">
        <title>Draft genome sequences of 48 bacterial type strains from the CCUG.</title>
        <authorList>
            <person name="Tunovic T."/>
            <person name="Pineiro-Iglesias B."/>
            <person name="Unosson C."/>
            <person name="Inganas E."/>
            <person name="Ohlen M."/>
            <person name="Cardew S."/>
            <person name="Jensie-Markopoulos S."/>
            <person name="Salva-Serra F."/>
            <person name="Jaen-Luchoro D."/>
            <person name="Karlsson R."/>
            <person name="Svensson-Stadler L."/>
            <person name="Chun J."/>
            <person name="Moore E."/>
        </authorList>
    </citation>
    <scope>NUCLEOTIDE SEQUENCE [LARGE SCALE GENOMIC DNA]</scope>
    <source>
        <strain evidence="1 2">CCUG 65687</strain>
    </source>
</reference>
<gene>
    <name evidence="1" type="ORF">F7R13_00510</name>
</gene>
<evidence type="ECO:0000313" key="1">
    <source>
        <dbReference type="EMBL" id="KAB0686471.1"/>
    </source>
</evidence>
<organism evidence="1 2">
    <name type="scientific">Burkholderia territorii</name>
    <dbReference type="NCBI Taxonomy" id="1503055"/>
    <lineage>
        <taxon>Bacteria</taxon>
        <taxon>Pseudomonadati</taxon>
        <taxon>Pseudomonadota</taxon>
        <taxon>Betaproteobacteria</taxon>
        <taxon>Burkholderiales</taxon>
        <taxon>Burkholderiaceae</taxon>
        <taxon>Burkholderia</taxon>
        <taxon>Burkholderia cepacia complex</taxon>
    </lineage>
</organism>
<dbReference type="AlphaFoldDB" id="A0A6L3NNY4"/>
<sequence length="97" mass="10645">MAIVGRNFDCNTNLAIHSSRAAARCPLEPRLENPMPPKPGGSTANALQSSIPWHFRTERTHAFDVSSAQSGVSRIQIDCINGSVEVFTPHLYIEIEI</sequence>
<evidence type="ECO:0000313" key="2">
    <source>
        <dbReference type="Proteomes" id="UP000473571"/>
    </source>
</evidence>
<name>A0A6L3NNY4_9BURK</name>
<comment type="caution">
    <text evidence="1">The sequence shown here is derived from an EMBL/GenBank/DDBJ whole genome shotgun (WGS) entry which is preliminary data.</text>
</comment>